<proteinExistence type="predicted"/>
<accession>A0A182WBT5</accession>
<sequence>MQCNVQQSLTTVRYGRVPKKSREAGSCSEENMSICVNSTTPSATQLNGSLGNGHTNNANGMPTTTTAISNSSSNTAINNNGTPNAMSTNSCAEISTSTTILPDSLTFTPPELSVYDIIQCIAQAHRAHCTYTSELVKEQNRISLLSCSDKHNA</sequence>
<dbReference type="AlphaFoldDB" id="A0A182WBT5"/>
<dbReference type="STRING" id="112268.A0A182WBT5"/>
<reference evidence="1" key="2">
    <citation type="submission" date="2020-05" db="UniProtKB">
        <authorList>
            <consortium name="EnsemblMetazoa"/>
        </authorList>
    </citation>
    <scope>IDENTIFICATION</scope>
    <source>
        <strain evidence="1">MINIMUS1</strain>
    </source>
</reference>
<protein>
    <submittedName>
        <fullName evidence="1">Uncharacterized protein</fullName>
    </submittedName>
</protein>
<name>A0A182WBT5_9DIPT</name>
<evidence type="ECO:0000313" key="1">
    <source>
        <dbReference type="EnsemblMetazoa" id="AMIN007814-PA"/>
    </source>
</evidence>
<dbReference type="VEuPathDB" id="VectorBase:AMIN007814"/>
<dbReference type="Proteomes" id="UP000075920">
    <property type="component" value="Unassembled WGS sequence"/>
</dbReference>
<keyword evidence="2" id="KW-1185">Reference proteome</keyword>
<dbReference type="EnsemblMetazoa" id="AMIN007814-RA">
    <property type="protein sequence ID" value="AMIN007814-PA"/>
    <property type="gene ID" value="AMIN007814"/>
</dbReference>
<reference evidence="2" key="1">
    <citation type="submission" date="2013-03" db="EMBL/GenBank/DDBJ databases">
        <title>The Genome Sequence of Anopheles minimus MINIMUS1.</title>
        <authorList>
            <consortium name="The Broad Institute Genomics Platform"/>
            <person name="Neafsey D.E."/>
            <person name="Walton C."/>
            <person name="Walker B."/>
            <person name="Young S.K."/>
            <person name="Zeng Q."/>
            <person name="Gargeya S."/>
            <person name="Fitzgerald M."/>
            <person name="Haas B."/>
            <person name="Abouelleil A."/>
            <person name="Allen A.W."/>
            <person name="Alvarado L."/>
            <person name="Arachchi H.M."/>
            <person name="Berlin A.M."/>
            <person name="Chapman S.B."/>
            <person name="Gainer-Dewar J."/>
            <person name="Goldberg J."/>
            <person name="Griggs A."/>
            <person name="Gujja S."/>
            <person name="Hansen M."/>
            <person name="Howarth C."/>
            <person name="Imamovic A."/>
            <person name="Ireland A."/>
            <person name="Larimer J."/>
            <person name="McCowan C."/>
            <person name="Murphy C."/>
            <person name="Pearson M."/>
            <person name="Poon T.W."/>
            <person name="Priest M."/>
            <person name="Roberts A."/>
            <person name="Saif S."/>
            <person name="Shea T."/>
            <person name="Sisk P."/>
            <person name="Sykes S."/>
            <person name="Wortman J."/>
            <person name="Nusbaum C."/>
            <person name="Birren B."/>
        </authorList>
    </citation>
    <scope>NUCLEOTIDE SEQUENCE [LARGE SCALE GENOMIC DNA]</scope>
    <source>
        <strain evidence="2">MINIMUS1</strain>
    </source>
</reference>
<evidence type="ECO:0000313" key="2">
    <source>
        <dbReference type="Proteomes" id="UP000075920"/>
    </source>
</evidence>
<organism evidence="1 2">
    <name type="scientific">Anopheles minimus</name>
    <dbReference type="NCBI Taxonomy" id="112268"/>
    <lineage>
        <taxon>Eukaryota</taxon>
        <taxon>Metazoa</taxon>
        <taxon>Ecdysozoa</taxon>
        <taxon>Arthropoda</taxon>
        <taxon>Hexapoda</taxon>
        <taxon>Insecta</taxon>
        <taxon>Pterygota</taxon>
        <taxon>Neoptera</taxon>
        <taxon>Endopterygota</taxon>
        <taxon>Diptera</taxon>
        <taxon>Nematocera</taxon>
        <taxon>Culicoidea</taxon>
        <taxon>Culicidae</taxon>
        <taxon>Anophelinae</taxon>
        <taxon>Anopheles</taxon>
    </lineage>
</organism>